<dbReference type="AlphaFoldDB" id="A0A834B1I0"/>
<gene>
    <name evidence="2" type="ORF">HJG60_010264</name>
</gene>
<comment type="caution">
    <text evidence="2">The sequence shown here is derived from an EMBL/GenBank/DDBJ whole genome shotgun (WGS) entry which is preliminary data.</text>
</comment>
<reference evidence="2 3" key="1">
    <citation type="journal article" date="2020" name="Nature">
        <title>Six reference-quality genomes reveal evolution of bat adaptations.</title>
        <authorList>
            <person name="Jebb D."/>
            <person name="Huang Z."/>
            <person name="Pippel M."/>
            <person name="Hughes G.M."/>
            <person name="Lavrichenko K."/>
            <person name="Devanna P."/>
            <person name="Winkler S."/>
            <person name="Jermiin L.S."/>
            <person name="Skirmuntt E.C."/>
            <person name="Katzourakis A."/>
            <person name="Burkitt-Gray L."/>
            <person name="Ray D.A."/>
            <person name="Sullivan K.A.M."/>
            <person name="Roscito J.G."/>
            <person name="Kirilenko B.M."/>
            <person name="Davalos L.M."/>
            <person name="Corthals A.P."/>
            <person name="Power M.L."/>
            <person name="Jones G."/>
            <person name="Ransome R.D."/>
            <person name="Dechmann D.K.N."/>
            <person name="Locatelli A.G."/>
            <person name="Puechmaille S.J."/>
            <person name="Fedrigo O."/>
            <person name="Jarvis E.D."/>
            <person name="Hiller M."/>
            <person name="Vernes S.C."/>
            <person name="Myers E.W."/>
            <person name="Teeling E.C."/>
        </authorList>
    </citation>
    <scope>NUCLEOTIDE SEQUENCE [LARGE SCALE GENOMIC DNA]</scope>
    <source>
        <strain evidence="2">Bat1K_MPI-CBG_1</strain>
    </source>
</reference>
<protein>
    <submittedName>
        <fullName evidence="2">Uncharacterized protein</fullName>
    </submittedName>
</protein>
<feature type="transmembrane region" description="Helical" evidence="1">
    <location>
        <begin position="81"/>
        <end position="102"/>
    </location>
</feature>
<sequence length="124" mass="14222">MLYFPVLEPWVAQSVSLPSYSSRLSLHKCGTTLSSCCPPATALLDRPFHPGCPRSVSDSPTSRDECFFCNSLVFGLLYNLIFWQFWFPEFFVFKLVVFLLLIMRGSEAYLPLPPSWLEVLIFPF</sequence>
<accession>A0A834B1I0</accession>
<keyword evidence="1" id="KW-0812">Transmembrane</keyword>
<keyword evidence="1" id="KW-0472">Membrane</keyword>
<evidence type="ECO:0000256" key="1">
    <source>
        <dbReference type="SAM" id="Phobius"/>
    </source>
</evidence>
<name>A0A834B1I0_9CHIR</name>
<dbReference type="Proteomes" id="UP000664940">
    <property type="component" value="Unassembled WGS sequence"/>
</dbReference>
<organism evidence="2 3">
    <name type="scientific">Phyllostomus discolor</name>
    <name type="common">pale spear-nosed bat</name>
    <dbReference type="NCBI Taxonomy" id="89673"/>
    <lineage>
        <taxon>Eukaryota</taxon>
        <taxon>Metazoa</taxon>
        <taxon>Chordata</taxon>
        <taxon>Craniata</taxon>
        <taxon>Vertebrata</taxon>
        <taxon>Euteleostomi</taxon>
        <taxon>Mammalia</taxon>
        <taxon>Eutheria</taxon>
        <taxon>Laurasiatheria</taxon>
        <taxon>Chiroptera</taxon>
        <taxon>Yangochiroptera</taxon>
        <taxon>Phyllostomidae</taxon>
        <taxon>Phyllostominae</taxon>
        <taxon>Phyllostomus</taxon>
    </lineage>
</organism>
<proteinExistence type="predicted"/>
<evidence type="ECO:0000313" key="2">
    <source>
        <dbReference type="EMBL" id="KAF6119881.1"/>
    </source>
</evidence>
<evidence type="ECO:0000313" key="3">
    <source>
        <dbReference type="Proteomes" id="UP000664940"/>
    </source>
</evidence>
<keyword evidence="1" id="KW-1133">Transmembrane helix</keyword>
<dbReference type="EMBL" id="JABVXQ010000003">
    <property type="protein sequence ID" value="KAF6119881.1"/>
    <property type="molecule type" value="Genomic_DNA"/>
</dbReference>